<feature type="transmembrane region" description="Helical" evidence="3">
    <location>
        <begin position="69"/>
        <end position="89"/>
    </location>
</feature>
<dbReference type="PANTHER" id="PTHR22911">
    <property type="entry name" value="ACYL-MALONYL CONDENSING ENZYME-RELATED"/>
    <property type="match status" value="1"/>
</dbReference>
<feature type="transmembrane region" description="Helical" evidence="3">
    <location>
        <begin position="95"/>
        <end position="116"/>
    </location>
</feature>
<evidence type="ECO:0000256" key="2">
    <source>
        <dbReference type="ARBA" id="ARBA00007362"/>
    </source>
</evidence>
<keyword evidence="3" id="KW-0472">Membrane</keyword>
<keyword evidence="6" id="KW-1185">Reference proteome</keyword>
<dbReference type="InterPro" id="IPR037185">
    <property type="entry name" value="EmrE-like"/>
</dbReference>
<name>A0ABY4CNQ2_9BACL</name>
<evidence type="ECO:0000256" key="1">
    <source>
        <dbReference type="ARBA" id="ARBA00004127"/>
    </source>
</evidence>
<feature type="transmembrane region" description="Helical" evidence="3">
    <location>
        <begin position="123"/>
        <end position="142"/>
    </location>
</feature>
<gene>
    <name evidence="5" type="ORF">LSG31_08005</name>
</gene>
<evidence type="ECO:0000313" key="6">
    <source>
        <dbReference type="Proteomes" id="UP000830167"/>
    </source>
</evidence>
<comment type="similarity">
    <text evidence="2">Belongs to the EamA transporter family.</text>
</comment>
<proteinExistence type="inferred from homology"/>
<feature type="domain" description="EamA" evidence="4">
    <location>
        <begin position="152"/>
        <end position="286"/>
    </location>
</feature>
<keyword evidence="3" id="KW-0812">Transmembrane</keyword>
<dbReference type="RefSeq" id="WP_347438813.1">
    <property type="nucleotide sequence ID" value="NZ_CP089291.1"/>
</dbReference>
<evidence type="ECO:0000259" key="4">
    <source>
        <dbReference type="Pfam" id="PF00892"/>
    </source>
</evidence>
<dbReference type="SUPFAM" id="SSF103481">
    <property type="entry name" value="Multidrug resistance efflux transporter EmrE"/>
    <property type="match status" value="2"/>
</dbReference>
<feature type="transmembrane region" description="Helical" evidence="3">
    <location>
        <begin position="12"/>
        <end position="31"/>
    </location>
</feature>
<organism evidence="5 6">
    <name type="scientific">Fodinisporobacter ferrooxydans</name>
    <dbReference type="NCBI Taxonomy" id="2901836"/>
    <lineage>
        <taxon>Bacteria</taxon>
        <taxon>Bacillati</taxon>
        <taxon>Bacillota</taxon>
        <taxon>Bacilli</taxon>
        <taxon>Bacillales</taxon>
        <taxon>Alicyclobacillaceae</taxon>
        <taxon>Fodinisporobacter</taxon>
    </lineage>
</organism>
<dbReference type="PANTHER" id="PTHR22911:SF76">
    <property type="entry name" value="EAMA DOMAIN-CONTAINING PROTEIN"/>
    <property type="match status" value="1"/>
</dbReference>
<protein>
    <submittedName>
        <fullName evidence="5">DMT family transporter</fullName>
    </submittedName>
</protein>
<feature type="domain" description="EamA" evidence="4">
    <location>
        <begin position="11"/>
        <end position="140"/>
    </location>
</feature>
<feature type="transmembrane region" description="Helical" evidence="3">
    <location>
        <begin position="269"/>
        <end position="286"/>
    </location>
</feature>
<dbReference type="InterPro" id="IPR000620">
    <property type="entry name" value="EamA_dom"/>
</dbReference>
<feature type="transmembrane region" description="Helical" evidence="3">
    <location>
        <begin position="214"/>
        <end position="236"/>
    </location>
</feature>
<reference evidence="5" key="1">
    <citation type="submission" date="2021-12" db="EMBL/GenBank/DDBJ databases">
        <title>Alicyclobacillaceae gen. nov., sp. nov., isolated from chalcocite enrichment system.</title>
        <authorList>
            <person name="Jiang Z."/>
        </authorList>
    </citation>
    <scope>NUCLEOTIDE SEQUENCE</scope>
    <source>
        <strain evidence="5">MYW30-H2</strain>
    </source>
</reference>
<feature type="transmembrane region" description="Helical" evidence="3">
    <location>
        <begin position="154"/>
        <end position="170"/>
    </location>
</feature>
<feature type="transmembrane region" description="Helical" evidence="3">
    <location>
        <begin position="182"/>
        <end position="202"/>
    </location>
</feature>
<evidence type="ECO:0000313" key="5">
    <source>
        <dbReference type="EMBL" id="UOF92128.1"/>
    </source>
</evidence>
<feature type="transmembrane region" description="Helical" evidence="3">
    <location>
        <begin position="37"/>
        <end position="57"/>
    </location>
</feature>
<evidence type="ECO:0000256" key="3">
    <source>
        <dbReference type="SAM" id="Phobius"/>
    </source>
</evidence>
<feature type="transmembrane region" description="Helical" evidence="3">
    <location>
        <begin position="243"/>
        <end position="263"/>
    </location>
</feature>
<dbReference type="Proteomes" id="UP000830167">
    <property type="component" value="Chromosome"/>
</dbReference>
<accession>A0ABY4CNQ2</accession>
<dbReference type="EMBL" id="CP089291">
    <property type="protein sequence ID" value="UOF92128.1"/>
    <property type="molecule type" value="Genomic_DNA"/>
</dbReference>
<keyword evidence="3" id="KW-1133">Transmembrane helix</keyword>
<sequence length="309" mass="33927">MQQKKCPVPPILIMAVGVIAVSFSAIFIKWSNAPASILGMYRLFFTVVIMSPLLIPRMQEIRRLSRKDWGILTVSGLFLGLHFLFWIGSLKFTTVASSMILTTLEPIFVMVGAYVLFKERTNVLALVSMLIAMGGTVCIAWGDFGGTGHALKGDMYSIIGTIAVSVYMLAGQNLRNRMSSFVYNILVFFVASIVFAVYNIFAGYSFVQYPGKEWGIFVLLAIVPTIFGHALFNWLLKYVNATTISMSILGEPVGAIALSVLLLNDTVTPSQWIGGCMAILGVWLFLRTNQGSHQQTPAASLDHVIHPNS</sequence>
<comment type="subcellular location">
    <subcellularLocation>
        <location evidence="1">Endomembrane system</location>
        <topology evidence="1">Multi-pass membrane protein</topology>
    </subcellularLocation>
</comment>
<dbReference type="Pfam" id="PF00892">
    <property type="entry name" value="EamA"/>
    <property type="match status" value="2"/>
</dbReference>